<evidence type="ECO:0000256" key="2">
    <source>
        <dbReference type="ARBA" id="ARBA00022857"/>
    </source>
</evidence>
<dbReference type="InterPro" id="IPR002347">
    <property type="entry name" value="SDR_fam"/>
</dbReference>
<dbReference type="GO" id="GO:0016491">
    <property type="term" value="F:oxidoreductase activity"/>
    <property type="evidence" value="ECO:0007669"/>
    <property type="project" value="UniProtKB-KW"/>
</dbReference>
<dbReference type="Pfam" id="PF00106">
    <property type="entry name" value="adh_short"/>
    <property type="match status" value="1"/>
</dbReference>
<keyword evidence="3" id="KW-0560">Oxidoreductase</keyword>
<gene>
    <name evidence="4" type="primary">jg10149</name>
    <name evidence="4" type="ORF">PAEG_LOCUS10818</name>
</gene>
<evidence type="ECO:0000256" key="1">
    <source>
        <dbReference type="ARBA" id="ARBA00006484"/>
    </source>
</evidence>
<comment type="caution">
    <text evidence="4">The sequence shown here is derived from an EMBL/GenBank/DDBJ whole genome shotgun (WGS) entry which is preliminary data.</text>
</comment>
<evidence type="ECO:0000313" key="4">
    <source>
        <dbReference type="EMBL" id="CAH2232588.1"/>
    </source>
</evidence>
<dbReference type="AlphaFoldDB" id="A0A8S4RAS6"/>
<keyword evidence="5" id="KW-1185">Reference proteome</keyword>
<evidence type="ECO:0000313" key="5">
    <source>
        <dbReference type="Proteomes" id="UP000838756"/>
    </source>
</evidence>
<proteinExistence type="inferred from homology"/>
<protein>
    <submittedName>
        <fullName evidence="4">Jg10149 protein</fullName>
    </submittedName>
</protein>
<keyword evidence="2" id="KW-0521">NADP</keyword>
<dbReference type="PANTHER" id="PTHR43963:SF6">
    <property type="entry name" value="CHAIN DEHYDROGENASE FAMILY PROTEIN, PUTATIVE (AFU_ORTHOLOGUE AFUA_3G15350)-RELATED"/>
    <property type="match status" value="1"/>
</dbReference>
<comment type="similarity">
    <text evidence="1">Belongs to the short-chain dehydrogenases/reductases (SDR) family.</text>
</comment>
<dbReference type="PANTHER" id="PTHR43963">
    <property type="entry name" value="CARBONYL REDUCTASE 1-RELATED"/>
    <property type="match status" value="1"/>
</dbReference>
<dbReference type="SUPFAM" id="SSF51735">
    <property type="entry name" value="NAD(P)-binding Rossmann-fold domains"/>
    <property type="match status" value="1"/>
</dbReference>
<evidence type="ECO:0000256" key="3">
    <source>
        <dbReference type="ARBA" id="ARBA00023002"/>
    </source>
</evidence>
<name>A0A8S4RAS6_9NEOP</name>
<dbReference type="EMBL" id="CAKXAJ010024910">
    <property type="protein sequence ID" value="CAH2232588.1"/>
    <property type="molecule type" value="Genomic_DNA"/>
</dbReference>
<dbReference type="Proteomes" id="UP000838756">
    <property type="component" value="Unassembled WGS sequence"/>
</dbReference>
<dbReference type="Gene3D" id="3.40.50.720">
    <property type="entry name" value="NAD(P)-binding Rossmann-like Domain"/>
    <property type="match status" value="1"/>
</dbReference>
<dbReference type="InterPro" id="IPR036291">
    <property type="entry name" value="NAD(P)-bd_dom_sf"/>
</dbReference>
<dbReference type="OrthoDB" id="6919985at2759"/>
<sequence length="74" mass="8310">MDDKVAVVTGANKGIGYATVRKLCKRGLRYVYYTEKIASQGQMAIDNLKKEGVEPLFHQLTLQIRTALKHSQNT</sequence>
<reference evidence="4" key="1">
    <citation type="submission" date="2022-03" db="EMBL/GenBank/DDBJ databases">
        <authorList>
            <person name="Lindestad O."/>
        </authorList>
    </citation>
    <scope>NUCLEOTIDE SEQUENCE</scope>
</reference>
<organism evidence="4 5">
    <name type="scientific">Pararge aegeria aegeria</name>
    <dbReference type="NCBI Taxonomy" id="348720"/>
    <lineage>
        <taxon>Eukaryota</taxon>
        <taxon>Metazoa</taxon>
        <taxon>Ecdysozoa</taxon>
        <taxon>Arthropoda</taxon>
        <taxon>Hexapoda</taxon>
        <taxon>Insecta</taxon>
        <taxon>Pterygota</taxon>
        <taxon>Neoptera</taxon>
        <taxon>Endopterygota</taxon>
        <taxon>Lepidoptera</taxon>
        <taxon>Glossata</taxon>
        <taxon>Ditrysia</taxon>
        <taxon>Papilionoidea</taxon>
        <taxon>Nymphalidae</taxon>
        <taxon>Satyrinae</taxon>
        <taxon>Satyrini</taxon>
        <taxon>Parargina</taxon>
        <taxon>Pararge</taxon>
    </lineage>
</organism>
<accession>A0A8S4RAS6</accession>